<dbReference type="Proteomes" id="UP000054549">
    <property type="component" value="Unassembled WGS sequence"/>
</dbReference>
<dbReference type="STRING" id="946122.A0A0C2T783"/>
<evidence type="ECO:0000313" key="3">
    <source>
        <dbReference type="EMBL" id="KIL71850.1"/>
    </source>
</evidence>
<comment type="similarity">
    <text evidence="1">Belongs to the avfA family.</text>
</comment>
<keyword evidence="4" id="KW-1185">Reference proteome</keyword>
<evidence type="ECO:0000256" key="1">
    <source>
        <dbReference type="ARBA" id="ARBA00038376"/>
    </source>
</evidence>
<sequence>MKILILGATGPSGILLVQKCLEHYPQATLVLYLRSPSKVPKDIAENPAVVVVEGQLDDVEALSKAMEGVEAVLSSLGPSGPIYPPDTPIAKGYANIISIMQQQEVRRLICLGTTAIKDSNDKSSLKFALIVQGVKTLAYNAYKEVVAIGDTVRASDLDWTIVRVPFLTNGRSTDVVAGYVGDGQDSIFLTREGFAEFVVKEIEKREWVKKAPLLSSGTKKPSD</sequence>
<dbReference type="InterPro" id="IPR036291">
    <property type="entry name" value="NAD(P)-bd_dom_sf"/>
</dbReference>
<dbReference type="OrthoDB" id="10254221at2759"/>
<evidence type="ECO:0000259" key="2">
    <source>
        <dbReference type="Pfam" id="PF13460"/>
    </source>
</evidence>
<dbReference type="InParanoid" id="A0A0C2T783"/>
<gene>
    <name evidence="3" type="ORF">M378DRAFT_155474</name>
</gene>
<feature type="domain" description="NAD(P)-binding" evidence="2">
    <location>
        <begin position="7"/>
        <end position="203"/>
    </location>
</feature>
<proteinExistence type="inferred from homology"/>
<dbReference type="Pfam" id="PF13460">
    <property type="entry name" value="NAD_binding_10"/>
    <property type="match status" value="1"/>
</dbReference>
<dbReference type="EMBL" id="KN818222">
    <property type="protein sequence ID" value="KIL71850.1"/>
    <property type="molecule type" value="Genomic_DNA"/>
</dbReference>
<dbReference type="PANTHER" id="PTHR43355">
    <property type="entry name" value="FLAVIN REDUCTASE (NADPH)"/>
    <property type="match status" value="1"/>
</dbReference>
<reference evidence="3 4" key="1">
    <citation type="submission" date="2014-04" db="EMBL/GenBank/DDBJ databases">
        <title>Evolutionary Origins and Diversification of the Mycorrhizal Mutualists.</title>
        <authorList>
            <consortium name="DOE Joint Genome Institute"/>
            <consortium name="Mycorrhizal Genomics Consortium"/>
            <person name="Kohler A."/>
            <person name="Kuo A."/>
            <person name="Nagy L.G."/>
            <person name="Floudas D."/>
            <person name="Copeland A."/>
            <person name="Barry K.W."/>
            <person name="Cichocki N."/>
            <person name="Veneault-Fourrey C."/>
            <person name="LaButti K."/>
            <person name="Lindquist E.A."/>
            <person name="Lipzen A."/>
            <person name="Lundell T."/>
            <person name="Morin E."/>
            <person name="Murat C."/>
            <person name="Riley R."/>
            <person name="Ohm R."/>
            <person name="Sun H."/>
            <person name="Tunlid A."/>
            <person name="Henrissat B."/>
            <person name="Grigoriev I.V."/>
            <person name="Hibbett D.S."/>
            <person name="Martin F."/>
        </authorList>
    </citation>
    <scope>NUCLEOTIDE SEQUENCE [LARGE SCALE GENOMIC DNA]</scope>
    <source>
        <strain evidence="3 4">Koide BX008</strain>
    </source>
</reference>
<organism evidence="3 4">
    <name type="scientific">Amanita muscaria (strain Koide BX008)</name>
    <dbReference type="NCBI Taxonomy" id="946122"/>
    <lineage>
        <taxon>Eukaryota</taxon>
        <taxon>Fungi</taxon>
        <taxon>Dikarya</taxon>
        <taxon>Basidiomycota</taxon>
        <taxon>Agaricomycotina</taxon>
        <taxon>Agaricomycetes</taxon>
        <taxon>Agaricomycetidae</taxon>
        <taxon>Agaricales</taxon>
        <taxon>Pluteineae</taxon>
        <taxon>Amanitaceae</taxon>
        <taxon>Amanita</taxon>
    </lineage>
</organism>
<dbReference type="SUPFAM" id="SSF51735">
    <property type="entry name" value="NAD(P)-binding Rossmann-fold domains"/>
    <property type="match status" value="1"/>
</dbReference>
<dbReference type="PANTHER" id="PTHR43355:SF2">
    <property type="entry name" value="FLAVIN REDUCTASE (NADPH)"/>
    <property type="match status" value="1"/>
</dbReference>
<accession>A0A0C2T783</accession>
<dbReference type="AlphaFoldDB" id="A0A0C2T783"/>
<evidence type="ECO:0000313" key="4">
    <source>
        <dbReference type="Proteomes" id="UP000054549"/>
    </source>
</evidence>
<name>A0A0C2T783_AMAMK</name>
<dbReference type="GO" id="GO:0016646">
    <property type="term" value="F:oxidoreductase activity, acting on the CH-NH group of donors, NAD or NADP as acceptor"/>
    <property type="evidence" value="ECO:0007669"/>
    <property type="project" value="TreeGrafter"/>
</dbReference>
<dbReference type="InterPro" id="IPR051606">
    <property type="entry name" value="Polyketide_Oxido-like"/>
</dbReference>
<protein>
    <recommendedName>
        <fullName evidence="2">NAD(P)-binding domain-containing protein</fullName>
    </recommendedName>
</protein>
<dbReference type="InterPro" id="IPR016040">
    <property type="entry name" value="NAD(P)-bd_dom"/>
</dbReference>
<dbReference type="HOGENOM" id="CLU_025711_4_3_1"/>
<dbReference type="Gene3D" id="3.40.50.720">
    <property type="entry name" value="NAD(P)-binding Rossmann-like Domain"/>
    <property type="match status" value="1"/>
</dbReference>